<keyword evidence="8" id="KW-1185">Reference proteome</keyword>
<evidence type="ECO:0000256" key="3">
    <source>
        <dbReference type="ARBA" id="ARBA00023027"/>
    </source>
</evidence>
<gene>
    <name evidence="7" type="ORF">GCM10017667_26310</name>
</gene>
<feature type="domain" description="D-isomer specific 2-hydroxyacid dehydrogenase NAD-binding" evidence="6">
    <location>
        <begin position="132"/>
        <end position="308"/>
    </location>
</feature>
<dbReference type="AlphaFoldDB" id="A0A919ELJ2"/>
<evidence type="ECO:0000259" key="6">
    <source>
        <dbReference type="Pfam" id="PF02826"/>
    </source>
</evidence>
<dbReference type="EMBL" id="BNBE01000001">
    <property type="protein sequence ID" value="GHF94894.1"/>
    <property type="molecule type" value="Genomic_DNA"/>
</dbReference>
<comment type="similarity">
    <text evidence="1 4">Belongs to the D-isomer specific 2-hydroxyacid dehydrogenase family.</text>
</comment>
<dbReference type="PANTHER" id="PTHR42789:SF1">
    <property type="entry name" value="D-ISOMER SPECIFIC 2-HYDROXYACID DEHYDROGENASE FAMILY PROTEIN (AFU_ORTHOLOGUE AFUA_6G10090)"/>
    <property type="match status" value="1"/>
</dbReference>
<accession>A0A919ELJ2</accession>
<dbReference type="Gene3D" id="3.40.50.720">
    <property type="entry name" value="NAD(P)-binding Rossmann-like Domain"/>
    <property type="match status" value="2"/>
</dbReference>
<dbReference type="InterPro" id="IPR050857">
    <property type="entry name" value="D-2-hydroxyacid_DH"/>
</dbReference>
<protein>
    <submittedName>
        <fullName evidence="7">2-hydroxyacid dehydrogenase</fullName>
    </submittedName>
</protein>
<dbReference type="PANTHER" id="PTHR42789">
    <property type="entry name" value="D-ISOMER SPECIFIC 2-HYDROXYACID DEHYDROGENASE FAMILY PROTEIN (AFU_ORTHOLOGUE AFUA_6G10090)"/>
    <property type="match status" value="1"/>
</dbReference>
<dbReference type="GO" id="GO:0051287">
    <property type="term" value="F:NAD binding"/>
    <property type="evidence" value="ECO:0007669"/>
    <property type="project" value="InterPro"/>
</dbReference>
<dbReference type="Pfam" id="PF02826">
    <property type="entry name" value="2-Hacid_dh_C"/>
    <property type="match status" value="1"/>
</dbReference>
<dbReference type="RefSeq" id="WP_190041573.1">
    <property type="nucleotide sequence ID" value="NZ_BNBE01000001.1"/>
</dbReference>
<keyword evidence="2 4" id="KW-0560">Oxidoreductase</keyword>
<evidence type="ECO:0000259" key="5">
    <source>
        <dbReference type="Pfam" id="PF00389"/>
    </source>
</evidence>
<dbReference type="Pfam" id="PF00389">
    <property type="entry name" value="2-Hacid_dh"/>
    <property type="match status" value="1"/>
</dbReference>
<evidence type="ECO:0000313" key="8">
    <source>
        <dbReference type="Proteomes" id="UP000632849"/>
    </source>
</evidence>
<dbReference type="GO" id="GO:0016616">
    <property type="term" value="F:oxidoreductase activity, acting on the CH-OH group of donors, NAD or NADP as acceptor"/>
    <property type="evidence" value="ECO:0007669"/>
    <property type="project" value="InterPro"/>
</dbReference>
<comment type="caution">
    <text evidence="7">The sequence shown here is derived from an EMBL/GenBank/DDBJ whole genome shotgun (WGS) entry which is preliminary data.</text>
</comment>
<feature type="domain" description="D-isomer specific 2-hydroxyacid dehydrogenase catalytic" evidence="5">
    <location>
        <begin position="44"/>
        <end position="336"/>
    </location>
</feature>
<dbReference type="InterPro" id="IPR036291">
    <property type="entry name" value="NAD(P)-bd_dom_sf"/>
</dbReference>
<reference evidence="7" key="1">
    <citation type="journal article" date="2014" name="Int. J. Syst. Evol. Microbiol.">
        <title>Complete genome sequence of Corynebacterium casei LMG S-19264T (=DSM 44701T), isolated from a smear-ripened cheese.</title>
        <authorList>
            <consortium name="US DOE Joint Genome Institute (JGI-PGF)"/>
            <person name="Walter F."/>
            <person name="Albersmeier A."/>
            <person name="Kalinowski J."/>
            <person name="Ruckert C."/>
        </authorList>
    </citation>
    <scope>NUCLEOTIDE SEQUENCE</scope>
    <source>
        <strain evidence="7">JCM 4122</strain>
    </source>
</reference>
<sequence>MTALPTPLPNTLPAPSPASLPRCAVLDDFQGAALSSADWGPLRGRVDVRVLREHLADREALAAAVGDCEILVVMRERTPLDAALLDLLPRLRLVVTSGMRNASIDLAACRERGITVCGTASGSEPPAELTWALILGLVRHVTTEARAVREGGPWQSTVGGDLAGRTLGLLGLGKIGGRVAAVGRAFGMDVLAWSPNLTEERVAAHGDGVRLAKDKAELFAASDVVSLHLVLSDRTRGIVGEPELRAMRPGAYLVNTSRAGLVDGPALLRALRGRWFAGAGLDVYETEPLPAGDPLRTLPNVLALPHLGYVSEANYARYFGQAVEDIEAYLAGAPVRELGGPAS</sequence>
<evidence type="ECO:0000256" key="4">
    <source>
        <dbReference type="RuleBase" id="RU003719"/>
    </source>
</evidence>
<reference evidence="7" key="2">
    <citation type="submission" date="2020-09" db="EMBL/GenBank/DDBJ databases">
        <authorList>
            <person name="Sun Q."/>
            <person name="Ohkuma M."/>
        </authorList>
    </citation>
    <scope>NUCLEOTIDE SEQUENCE</scope>
    <source>
        <strain evidence="7">JCM 4122</strain>
    </source>
</reference>
<evidence type="ECO:0000256" key="2">
    <source>
        <dbReference type="ARBA" id="ARBA00023002"/>
    </source>
</evidence>
<dbReference type="InterPro" id="IPR006140">
    <property type="entry name" value="D-isomer_DH_NAD-bd"/>
</dbReference>
<evidence type="ECO:0000256" key="1">
    <source>
        <dbReference type="ARBA" id="ARBA00005854"/>
    </source>
</evidence>
<dbReference type="SUPFAM" id="SSF52283">
    <property type="entry name" value="Formate/glycerate dehydrogenase catalytic domain-like"/>
    <property type="match status" value="1"/>
</dbReference>
<proteinExistence type="inferred from homology"/>
<dbReference type="Proteomes" id="UP000632849">
    <property type="component" value="Unassembled WGS sequence"/>
</dbReference>
<organism evidence="7 8">
    <name type="scientific">Streptomyces filamentosus</name>
    <name type="common">Streptomyces roseosporus</name>
    <dbReference type="NCBI Taxonomy" id="67294"/>
    <lineage>
        <taxon>Bacteria</taxon>
        <taxon>Bacillati</taxon>
        <taxon>Actinomycetota</taxon>
        <taxon>Actinomycetes</taxon>
        <taxon>Kitasatosporales</taxon>
        <taxon>Streptomycetaceae</taxon>
        <taxon>Streptomyces</taxon>
    </lineage>
</organism>
<dbReference type="SUPFAM" id="SSF51735">
    <property type="entry name" value="NAD(P)-binding Rossmann-fold domains"/>
    <property type="match status" value="1"/>
</dbReference>
<name>A0A919ELJ2_STRFL</name>
<dbReference type="CDD" id="cd12169">
    <property type="entry name" value="PGDH_like_1"/>
    <property type="match status" value="1"/>
</dbReference>
<evidence type="ECO:0000313" key="7">
    <source>
        <dbReference type="EMBL" id="GHF94894.1"/>
    </source>
</evidence>
<keyword evidence="3" id="KW-0520">NAD</keyword>
<dbReference type="InterPro" id="IPR006139">
    <property type="entry name" value="D-isomer_2_OHA_DH_cat_dom"/>
</dbReference>